<dbReference type="InterPro" id="IPR004304">
    <property type="entry name" value="FmdA_AmdA"/>
</dbReference>
<dbReference type="SUPFAM" id="SSF141130">
    <property type="entry name" value="Acetamidase/Formamidase-like"/>
    <property type="match status" value="1"/>
</dbReference>
<sequence length="307" mass="31915">MTTARLDPTPETTADVFSSAHAPVLSIDPGDTVVVRSLDASGYVERQTVPGEDRPKLIPESRGHCLTGPIEVRGAEPGQMLALHLEDLTPDPWGWTVAGLLDTPVTQRLGLLDSPPAWLLWDLDAESGRGTESRGFVRGLAPFLGVMGVAPAEAGEHSTIPPRAGSGGNVDCKDLVAGATLYLPVAVPGALLYLGDGHAAQGDGEVGGTAIECGMTTEVTVTVATDRPLTTIHAEAPAGRITFGFDADLNVATGDALDAMVVWMQQIYSLDKAEALALASTCVDLRVTQVANQTWGVHALLPTGALA</sequence>
<evidence type="ECO:0000313" key="1">
    <source>
        <dbReference type="EMBL" id="GAA3559191.1"/>
    </source>
</evidence>
<dbReference type="PANTHER" id="PTHR31891:SF1">
    <property type="entry name" value="FORMAMIDASE C869.04-RELATED"/>
    <property type="match status" value="1"/>
</dbReference>
<dbReference type="Pfam" id="PF03069">
    <property type="entry name" value="FmdA_AmdA"/>
    <property type="match status" value="2"/>
</dbReference>
<dbReference type="PANTHER" id="PTHR31891">
    <property type="entry name" value="FORMAMIDASE C869.04-RELATED"/>
    <property type="match status" value="1"/>
</dbReference>
<protein>
    <submittedName>
        <fullName evidence="1">Acetamidase/formamidase family protein</fullName>
    </submittedName>
</protein>
<dbReference type="Proteomes" id="UP001500767">
    <property type="component" value="Unassembled WGS sequence"/>
</dbReference>
<gene>
    <name evidence="1" type="ORF">GCM10022197_13230</name>
</gene>
<proteinExistence type="predicted"/>
<keyword evidence="2" id="KW-1185">Reference proteome</keyword>
<dbReference type="RefSeq" id="WP_204911692.1">
    <property type="nucleotide sequence ID" value="NZ_BAAAYR010000001.1"/>
</dbReference>
<dbReference type="Gene3D" id="3.10.28.20">
    <property type="entry name" value="Acetamidase/Formamidase-like domains"/>
    <property type="match status" value="1"/>
</dbReference>
<accession>A0ABP6X2D7</accession>
<organism evidence="1 2">
    <name type="scientific">Microlunatus spumicola</name>
    <dbReference type="NCBI Taxonomy" id="81499"/>
    <lineage>
        <taxon>Bacteria</taxon>
        <taxon>Bacillati</taxon>
        <taxon>Actinomycetota</taxon>
        <taxon>Actinomycetes</taxon>
        <taxon>Propionibacteriales</taxon>
        <taxon>Propionibacteriaceae</taxon>
        <taxon>Microlunatus</taxon>
    </lineage>
</organism>
<reference evidence="2" key="1">
    <citation type="journal article" date="2019" name="Int. J. Syst. Evol. Microbiol.">
        <title>The Global Catalogue of Microorganisms (GCM) 10K type strain sequencing project: providing services to taxonomists for standard genome sequencing and annotation.</title>
        <authorList>
            <consortium name="The Broad Institute Genomics Platform"/>
            <consortium name="The Broad Institute Genome Sequencing Center for Infectious Disease"/>
            <person name="Wu L."/>
            <person name="Ma J."/>
        </authorList>
    </citation>
    <scope>NUCLEOTIDE SEQUENCE [LARGE SCALE GENOMIC DNA]</scope>
    <source>
        <strain evidence="2">JCM 16540</strain>
    </source>
</reference>
<comment type="caution">
    <text evidence="1">The sequence shown here is derived from an EMBL/GenBank/DDBJ whole genome shotgun (WGS) entry which is preliminary data.</text>
</comment>
<evidence type="ECO:0000313" key="2">
    <source>
        <dbReference type="Proteomes" id="UP001500767"/>
    </source>
</evidence>
<dbReference type="Gene3D" id="2.40.10.120">
    <property type="match status" value="1"/>
</dbReference>
<dbReference type="EMBL" id="BAAAYR010000001">
    <property type="protein sequence ID" value="GAA3559191.1"/>
    <property type="molecule type" value="Genomic_DNA"/>
</dbReference>
<name>A0ABP6X2D7_9ACTN</name>
<dbReference type="Gene3D" id="2.60.120.580">
    <property type="entry name" value="Acetamidase/Formamidase-like domains"/>
    <property type="match status" value="1"/>
</dbReference>